<dbReference type="Gene3D" id="3.30.70.270">
    <property type="match status" value="1"/>
</dbReference>
<name>A0A3B0X740_9ZZZZ</name>
<dbReference type="FunFam" id="3.30.70.270:FF:000001">
    <property type="entry name" value="Diguanylate cyclase domain protein"/>
    <property type="match status" value="1"/>
</dbReference>
<sequence length="309" mass="34801">MQTQTSTQDMIKELKEVKNVFSNCEKPGKQRFDDELEQQARLELAMSLQVSLDVDTVINTFMEYIHAYLLFDGFTYSCSQPDIQINHARQQGHRCVYNLDLEGANLGALNVYRGRKFAESELMLLENLLTLLIYPLRNAIQYKKASLLAHCDALTGAKNRSTFDDSLGREISLAQRYGQDFTLLVVDIDHFKKINDTYGHSSGDEVLKAVTTTFQASIRATDMLFRYGGEEFVILLSNSDCQQSSRIADRVLGSVRDINMQLSGQEVDLSVSIGMACLDVQDTAQTLFDRADAAMYEAKNEGRDQIKVA</sequence>
<dbReference type="PANTHER" id="PTHR45138">
    <property type="entry name" value="REGULATORY COMPONENTS OF SENSORY TRANSDUCTION SYSTEM"/>
    <property type="match status" value="1"/>
</dbReference>
<proteinExistence type="predicted"/>
<feature type="domain" description="GGDEF" evidence="1">
    <location>
        <begin position="179"/>
        <end position="309"/>
    </location>
</feature>
<reference evidence="2" key="1">
    <citation type="submission" date="2018-06" db="EMBL/GenBank/DDBJ databases">
        <authorList>
            <person name="Zhirakovskaya E."/>
        </authorList>
    </citation>
    <scope>NUCLEOTIDE SEQUENCE</scope>
</reference>
<dbReference type="EMBL" id="UOFG01000073">
    <property type="protein sequence ID" value="VAW59292.1"/>
    <property type="molecule type" value="Genomic_DNA"/>
</dbReference>
<dbReference type="NCBIfam" id="TIGR00254">
    <property type="entry name" value="GGDEF"/>
    <property type="match status" value="1"/>
</dbReference>
<dbReference type="GO" id="GO:0052621">
    <property type="term" value="F:diguanylate cyclase activity"/>
    <property type="evidence" value="ECO:0007669"/>
    <property type="project" value="TreeGrafter"/>
</dbReference>
<dbReference type="InterPro" id="IPR000160">
    <property type="entry name" value="GGDEF_dom"/>
</dbReference>
<dbReference type="InterPro" id="IPR043128">
    <property type="entry name" value="Rev_trsase/Diguanyl_cyclase"/>
</dbReference>
<dbReference type="GO" id="GO:0005886">
    <property type="term" value="C:plasma membrane"/>
    <property type="evidence" value="ECO:0007669"/>
    <property type="project" value="TreeGrafter"/>
</dbReference>
<dbReference type="InterPro" id="IPR029787">
    <property type="entry name" value="Nucleotide_cyclase"/>
</dbReference>
<dbReference type="SMART" id="SM00267">
    <property type="entry name" value="GGDEF"/>
    <property type="match status" value="1"/>
</dbReference>
<dbReference type="GO" id="GO:0043709">
    <property type="term" value="P:cell adhesion involved in single-species biofilm formation"/>
    <property type="evidence" value="ECO:0007669"/>
    <property type="project" value="TreeGrafter"/>
</dbReference>
<dbReference type="Pfam" id="PF00990">
    <property type="entry name" value="GGDEF"/>
    <property type="match status" value="1"/>
</dbReference>
<protein>
    <submittedName>
        <fullName evidence="2">Diguanylate cyclase (GGDEF domain) with PAS/PAC sensor</fullName>
    </submittedName>
</protein>
<evidence type="ECO:0000259" key="1">
    <source>
        <dbReference type="PROSITE" id="PS50887"/>
    </source>
</evidence>
<dbReference type="PANTHER" id="PTHR45138:SF9">
    <property type="entry name" value="DIGUANYLATE CYCLASE DGCM-RELATED"/>
    <property type="match status" value="1"/>
</dbReference>
<dbReference type="InterPro" id="IPR050469">
    <property type="entry name" value="Diguanylate_Cyclase"/>
</dbReference>
<dbReference type="GO" id="GO:1902201">
    <property type="term" value="P:negative regulation of bacterial-type flagellum-dependent cell motility"/>
    <property type="evidence" value="ECO:0007669"/>
    <property type="project" value="TreeGrafter"/>
</dbReference>
<gene>
    <name evidence="2" type="ORF">MNBD_GAMMA11-1659</name>
</gene>
<dbReference type="PROSITE" id="PS50887">
    <property type="entry name" value="GGDEF"/>
    <property type="match status" value="1"/>
</dbReference>
<organism evidence="2">
    <name type="scientific">hydrothermal vent metagenome</name>
    <dbReference type="NCBI Taxonomy" id="652676"/>
    <lineage>
        <taxon>unclassified sequences</taxon>
        <taxon>metagenomes</taxon>
        <taxon>ecological metagenomes</taxon>
    </lineage>
</organism>
<dbReference type="AlphaFoldDB" id="A0A3B0X740"/>
<dbReference type="CDD" id="cd01949">
    <property type="entry name" value="GGDEF"/>
    <property type="match status" value="1"/>
</dbReference>
<accession>A0A3B0X740</accession>
<evidence type="ECO:0000313" key="2">
    <source>
        <dbReference type="EMBL" id="VAW59292.1"/>
    </source>
</evidence>
<dbReference type="SUPFAM" id="SSF55073">
    <property type="entry name" value="Nucleotide cyclase"/>
    <property type="match status" value="1"/>
</dbReference>